<feature type="domain" description="CCHC-type" evidence="2">
    <location>
        <begin position="58"/>
        <end position="74"/>
    </location>
</feature>
<evidence type="ECO:0000259" key="2">
    <source>
        <dbReference type="SMART" id="SM00343"/>
    </source>
</evidence>
<organism evidence="3 4">
    <name type="scientific">Pseudocercospora fijiensis (strain CIRAD86)</name>
    <name type="common">Black leaf streak disease fungus</name>
    <name type="synonym">Mycosphaerella fijiensis</name>
    <dbReference type="NCBI Taxonomy" id="383855"/>
    <lineage>
        <taxon>Eukaryota</taxon>
        <taxon>Fungi</taxon>
        <taxon>Dikarya</taxon>
        <taxon>Ascomycota</taxon>
        <taxon>Pezizomycotina</taxon>
        <taxon>Dothideomycetes</taxon>
        <taxon>Dothideomycetidae</taxon>
        <taxon>Mycosphaerellales</taxon>
        <taxon>Mycosphaerellaceae</taxon>
        <taxon>Pseudocercospora</taxon>
    </lineage>
</organism>
<keyword evidence="4" id="KW-1185">Reference proteome</keyword>
<proteinExistence type="predicted"/>
<dbReference type="GeneID" id="19333132"/>
<dbReference type="VEuPathDB" id="FungiDB:MYCFIDRAFT_174127"/>
<dbReference type="HOGENOM" id="CLU_457924_0_0_1"/>
<feature type="domain" description="CCHC-type" evidence="2">
    <location>
        <begin position="157"/>
        <end position="173"/>
    </location>
</feature>
<dbReference type="InterPro" id="IPR001878">
    <property type="entry name" value="Znf_CCHC"/>
</dbReference>
<dbReference type="SUPFAM" id="SSF57756">
    <property type="entry name" value="Retrovirus zinc finger-like domains"/>
    <property type="match status" value="1"/>
</dbReference>
<accession>M3ADE4</accession>
<dbReference type="KEGG" id="pfj:MYCFIDRAFT_174127"/>
<name>M3ADE4_PSEFD</name>
<dbReference type="EMBL" id="KB446558">
    <property type="protein sequence ID" value="EME82566.1"/>
    <property type="molecule type" value="Genomic_DNA"/>
</dbReference>
<dbReference type="InterPro" id="IPR036875">
    <property type="entry name" value="Znf_CCHC_sf"/>
</dbReference>
<dbReference type="AlphaFoldDB" id="M3ADE4"/>
<feature type="domain" description="CCHC-type" evidence="2">
    <location>
        <begin position="186"/>
        <end position="202"/>
    </location>
</feature>
<dbReference type="Proteomes" id="UP000016932">
    <property type="component" value="Unassembled WGS sequence"/>
</dbReference>
<evidence type="ECO:0000313" key="3">
    <source>
        <dbReference type="EMBL" id="EME82566.1"/>
    </source>
</evidence>
<reference evidence="3 4" key="1">
    <citation type="journal article" date="2012" name="PLoS Pathog.">
        <title>Diverse lifestyles and strategies of plant pathogenesis encoded in the genomes of eighteen Dothideomycetes fungi.</title>
        <authorList>
            <person name="Ohm R.A."/>
            <person name="Feau N."/>
            <person name="Henrissat B."/>
            <person name="Schoch C.L."/>
            <person name="Horwitz B.A."/>
            <person name="Barry K.W."/>
            <person name="Condon B.J."/>
            <person name="Copeland A.C."/>
            <person name="Dhillon B."/>
            <person name="Glaser F."/>
            <person name="Hesse C.N."/>
            <person name="Kosti I."/>
            <person name="LaButti K."/>
            <person name="Lindquist E.A."/>
            <person name="Lucas S."/>
            <person name="Salamov A.A."/>
            <person name="Bradshaw R.E."/>
            <person name="Ciuffetti L."/>
            <person name="Hamelin R.C."/>
            <person name="Kema G.H.J."/>
            <person name="Lawrence C."/>
            <person name="Scott J.A."/>
            <person name="Spatafora J.W."/>
            <person name="Turgeon B.G."/>
            <person name="de Wit P.J.G.M."/>
            <person name="Zhong S."/>
            <person name="Goodwin S.B."/>
            <person name="Grigoriev I.V."/>
        </authorList>
    </citation>
    <scope>NUCLEOTIDE SEQUENCE [LARGE SCALE GENOMIC DNA]</scope>
    <source>
        <strain evidence="3 4">CIRAD86</strain>
    </source>
</reference>
<protein>
    <recommendedName>
        <fullName evidence="2">CCHC-type domain-containing protein</fullName>
    </recommendedName>
</protein>
<gene>
    <name evidence="3" type="ORF">MYCFIDRAFT_174127</name>
</gene>
<dbReference type="GO" id="GO:0003676">
    <property type="term" value="F:nucleic acid binding"/>
    <property type="evidence" value="ECO:0007669"/>
    <property type="project" value="InterPro"/>
</dbReference>
<feature type="domain" description="CCHC-type" evidence="2">
    <location>
        <begin position="207"/>
        <end position="223"/>
    </location>
</feature>
<dbReference type="GO" id="GO:0008270">
    <property type="term" value="F:zinc ion binding"/>
    <property type="evidence" value="ECO:0007669"/>
    <property type="project" value="InterPro"/>
</dbReference>
<evidence type="ECO:0000256" key="1">
    <source>
        <dbReference type="SAM" id="MobiDB-lite"/>
    </source>
</evidence>
<dbReference type="RefSeq" id="XP_007926061.1">
    <property type="nucleotide sequence ID" value="XM_007927870.1"/>
</dbReference>
<evidence type="ECO:0000313" key="4">
    <source>
        <dbReference type="Proteomes" id="UP000016932"/>
    </source>
</evidence>
<dbReference type="SMART" id="SM00343">
    <property type="entry name" value="ZnF_C2HC"/>
    <property type="match status" value="4"/>
</dbReference>
<feature type="region of interest" description="Disordered" evidence="1">
    <location>
        <begin position="67"/>
        <end position="123"/>
    </location>
</feature>
<sequence length="596" mass="67733">MGGYKKPDFVPNTKFMSKDKSSDFDKLCKDCKFWVKDERHKNEGKKNKFCPANSSFKLCTKCKMSGHKTEECGKNGNDKKNSNNDRDNKKNQNSNSDSNNNTWASDGRVPFATNNGNNSKNDRVDKNLRGLVAIQSSTHYPVDLSKGETSKIAEKAYCAYCNEQGHWTHKCEDYHSIARHNRSALACTACHSRGHTIDECQCPISEPCAKCAKRGHATSECRSNKEASVYDQYFNKTGWAKRDPHGSRFQWSSDGIILHEAQLKRQQYLLDQAEFLAQDKTFSPEYKRARQKSIEDAERGIFDKKLQVVDSMSDIEYSTPRRTSNVRARLNTNYIPSNPTPTYPRSTINTTTINNQYASDLSLIRQMASKGASRTTCHQYEAALHSLRTSQISSVEHSVRKKCLYSRKLSPLQNMNYKILQNETSILENSILSLARMNEVKMALYQGVQIYRDPKAMEALFARQVPRDICGSTFCEYSRRLRSGGCFVGGFGYERRFVIEGLGGLDVMHEVGLFYGKYMAVLGEHMRDGWVGFYECHGSGKFWEHYVSKNLIKSTPLEGAHIPILAHFLASPFPNLISQCDMFGLRNSSPQIATWR</sequence>
<feature type="compositionally biased region" description="Basic and acidic residues" evidence="1">
    <location>
        <begin position="67"/>
        <end position="90"/>
    </location>
</feature>
<dbReference type="OrthoDB" id="3635077at2759"/>
<feature type="compositionally biased region" description="Low complexity" evidence="1">
    <location>
        <begin position="91"/>
        <end position="101"/>
    </location>
</feature>